<dbReference type="GO" id="GO:0003676">
    <property type="term" value="F:nucleic acid binding"/>
    <property type="evidence" value="ECO:0007669"/>
    <property type="project" value="InterPro"/>
</dbReference>
<evidence type="ECO:0000313" key="3">
    <source>
        <dbReference type="EMBL" id="RTG85354.1"/>
    </source>
</evidence>
<proteinExistence type="predicted"/>
<feature type="region of interest" description="Disordered" evidence="1">
    <location>
        <begin position="1"/>
        <end position="29"/>
    </location>
</feature>
<feature type="compositionally biased region" description="Basic and acidic residues" evidence="1">
    <location>
        <begin position="12"/>
        <end position="25"/>
    </location>
</feature>
<dbReference type="EMBL" id="QMKO01001990">
    <property type="protein sequence ID" value="RTG85354.1"/>
    <property type="molecule type" value="Genomic_DNA"/>
</dbReference>
<evidence type="ECO:0000256" key="1">
    <source>
        <dbReference type="SAM" id="MobiDB-lite"/>
    </source>
</evidence>
<organism evidence="3 4">
    <name type="scientific">Schistosoma bovis</name>
    <name type="common">Blood fluke</name>
    <dbReference type="NCBI Taxonomy" id="6184"/>
    <lineage>
        <taxon>Eukaryota</taxon>
        <taxon>Metazoa</taxon>
        <taxon>Spiralia</taxon>
        <taxon>Lophotrochozoa</taxon>
        <taxon>Platyhelminthes</taxon>
        <taxon>Trematoda</taxon>
        <taxon>Digenea</taxon>
        <taxon>Strigeidida</taxon>
        <taxon>Schistosomatoidea</taxon>
        <taxon>Schistosomatidae</taxon>
        <taxon>Schistosoma</taxon>
    </lineage>
</organism>
<dbReference type="InterPro" id="IPR000467">
    <property type="entry name" value="G_patch_dom"/>
</dbReference>
<evidence type="ECO:0000259" key="2">
    <source>
        <dbReference type="PROSITE" id="PS50174"/>
    </source>
</evidence>
<comment type="caution">
    <text evidence="3">The sequence shown here is derived from an EMBL/GenBank/DDBJ whole genome shotgun (WGS) entry which is preliminary data.</text>
</comment>
<keyword evidence="4" id="KW-1185">Reference proteome</keyword>
<dbReference type="AlphaFoldDB" id="A0A430QCI3"/>
<protein>
    <recommendedName>
        <fullName evidence="2">G-patch domain-containing protein</fullName>
    </recommendedName>
</protein>
<dbReference type="Pfam" id="PF01585">
    <property type="entry name" value="G-patch"/>
    <property type="match status" value="1"/>
</dbReference>
<feature type="domain" description="G-patch" evidence="2">
    <location>
        <begin position="55"/>
        <end position="96"/>
    </location>
</feature>
<accession>A0A430QCI3</accession>
<dbReference type="Proteomes" id="UP000290809">
    <property type="component" value="Unassembled WGS sequence"/>
</dbReference>
<name>A0A430QCI3_SCHBO</name>
<evidence type="ECO:0000313" key="4">
    <source>
        <dbReference type="Proteomes" id="UP000290809"/>
    </source>
</evidence>
<gene>
    <name evidence="3" type="ORF">DC041_0012439</name>
</gene>
<sequence length="96" mass="10844">MPTPPWMISDNESLRDSDEFDSDHNKKVHTPCVNNQRPCIDNWKAEVSHAKPLNETNKGHRLLQKLGWKPGDKLGQNGKGLITPVNCKEDSHSFAI</sequence>
<reference evidence="3 4" key="1">
    <citation type="journal article" date="2019" name="PLoS Pathog.">
        <title>Genome sequence of the bovine parasite Schistosoma bovis Tanzania.</title>
        <authorList>
            <person name="Oey H."/>
            <person name="Zakrzewski M."/>
            <person name="Gobert G."/>
            <person name="Gravermann K."/>
            <person name="Stoye J."/>
            <person name="Jones M."/>
            <person name="Mcmanus D."/>
            <person name="Krause L."/>
        </authorList>
    </citation>
    <scope>NUCLEOTIDE SEQUENCE [LARGE SCALE GENOMIC DNA]</scope>
    <source>
        <strain evidence="3 4">TAN1997</strain>
    </source>
</reference>
<dbReference type="PROSITE" id="PS50174">
    <property type="entry name" value="G_PATCH"/>
    <property type="match status" value="1"/>
</dbReference>